<comment type="caution">
    <text evidence="1">The sequence shown here is derived from an EMBL/GenBank/DDBJ whole genome shotgun (WGS) entry which is preliminary data.</text>
</comment>
<dbReference type="Proteomes" id="UP000627166">
    <property type="component" value="Unassembled WGS sequence"/>
</dbReference>
<reference evidence="1 2" key="1">
    <citation type="submission" date="2020-08" db="EMBL/GenBank/DDBJ databases">
        <title>A Genomic Blueprint of the Chicken Gut Microbiome.</title>
        <authorList>
            <person name="Gilroy R."/>
            <person name="Ravi A."/>
            <person name="Getino M."/>
            <person name="Pursley I."/>
            <person name="Horton D.L."/>
            <person name="Alikhan N.-F."/>
            <person name="Baker D."/>
            <person name="Gharbi K."/>
            <person name="Hall N."/>
            <person name="Watson M."/>
            <person name="Adriaenssens E.M."/>
            <person name="Foster-Nyarko E."/>
            <person name="Jarju S."/>
            <person name="Secka A."/>
            <person name="Antonio M."/>
            <person name="Oren A."/>
            <person name="Chaudhuri R."/>
            <person name="La Ragione R.M."/>
            <person name="Hildebrand F."/>
            <person name="Pallen M.J."/>
        </authorList>
    </citation>
    <scope>NUCLEOTIDE SEQUENCE [LARGE SCALE GENOMIC DNA]</scope>
    <source>
        <strain evidence="1 2">N37</strain>
    </source>
</reference>
<gene>
    <name evidence="1" type="ORF">H9637_01990</name>
</gene>
<protein>
    <submittedName>
        <fullName evidence="1">Uncharacterized protein</fullName>
    </submittedName>
</protein>
<evidence type="ECO:0000313" key="2">
    <source>
        <dbReference type="Proteomes" id="UP000627166"/>
    </source>
</evidence>
<sequence length="108" mass="12076">MKKNIEILNYTPHTVNIIQQGKVKNLVSVGNARCIQETKKIGEINNIPITSTTFGQVEGLPEEKEGVYYIVSRLILQACPQRRDLLVPNDIVRDEEGKIIGCKSLANN</sequence>
<organism evidence="1 2">
    <name type="scientific">Clostridium faecium</name>
    <dbReference type="NCBI Taxonomy" id="2762223"/>
    <lineage>
        <taxon>Bacteria</taxon>
        <taxon>Bacillati</taxon>
        <taxon>Bacillota</taxon>
        <taxon>Clostridia</taxon>
        <taxon>Eubacteriales</taxon>
        <taxon>Clostridiaceae</taxon>
        <taxon>Clostridium</taxon>
    </lineage>
</organism>
<keyword evidence="2" id="KW-1185">Reference proteome</keyword>
<accession>A0ABR8YP79</accession>
<dbReference type="EMBL" id="JACSQB010000018">
    <property type="protein sequence ID" value="MBD8045821.1"/>
    <property type="molecule type" value="Genomic_DNA"/>
</dbReference>
<dbReference type="RefSeq" id="WP_191738795.1">
    <property type="nucleotide sequence ID" value="NZ_JACSQB010000018.1"/>
</dbReference>
<evidence type="ECO:0000313" key="1">
    <source>
        <dbReference type="EMBL" id="MBD8045821.1"/>
    </source>
</evidence>
<proteinExistence type="predicted"/>
<name>A0ABR8YP79_9CLOT</name>